<comment type="caution">
    <text evidence="2">The sequence shown here is derived from an EMBL/GenBank/DDBJ whole genome shotgun (WGS) entry which is preliminary data.</text>
</comment>
<evidence type="ECO:0000313" key="2">
    <source>
        <dbReference type="EMBL" id="KAA1189443.1"/>
    </source>
</evidence>
<dbReference type="InterPro" id="IPR017853">
    <property type="entry name" value="GH"/>
</dbReference>
<evidence type="ECO:0000313" key="3">
    <source>
        <dbReference type="Proteomes" id="UP000323708"/>
    </source>
</evidence>
<feature type="chain" id="PRO_5022797587" evidence="1">
    <location>
        <begin position="34"/>
        <end position="489"/>
    </location>
</feature>
<proteinExistence type="predicted"/>
<dbReference type="AlphaFoldDB" id="A0A5B0WR91"/>
<keyword evidence="3" id="KW-1185">Reference proteome</keyword>
<dbReference type="RefSeq" id="WP_149612054.1">
    <property type="nucleotide sequence ID" value="NZ_VTUX01000007.1"/>
</dbReference>
<keyword evidence="1" id="KW-0732">Signal</keyword>
<organism evidence="2 3">
    <name type="scientific">Pseudohalioglobus sediminis</name>
    <dbReference type="NCBI Taxonomy" id="2606449"/>
    <lineage>
        <taxon>Bacteria</taxon>
        <taxon>Pseudomonadati</taxon>
        <taxon>Pseudomonadota</taxon>
        <taxon>Gammaproteobacteria</taxon>
        <taxon>Cellvibrionales</taxon>
        <taxon>Halieaceae</taxon>
        <taxon>Pseudohalioglobus</taxon>
    </lineage>
</organism>
<protein>
    <submittedName>
        <fullName evidence="2">Uncharacterized protein</fullName>
    </submittedName>
</protein>
<gene>
    <name evidence="2" type="ORF">F0M18_13860</name>
</gene>
<evidence type="ECO:0000256" key="1">
    <source>
        <dbReference type="SAM" id="SignalP"/>
    </source>
</evidence>
<accession>A0A5B0WR91</accession>
<name>A0A5B0WR91_9GAMM</name>
<feature type="signal peptide" evidence="1">
    <location>
        <begin position="1"/>
        <end position="33"/>
    </location>
</feature>
<dbReference type="SUPFAM" id="SSF51445">
    <property type="entry name" value="(Trans)glycosidases"/>
    <property type="match status" value="1"/>
</dbReference>
<reference evidence="2 3" key="1">
    <citation type="submission" date="2019-09" db="EMBL/GenBank/DDBJ databases">
        <authorList>
            <person name="Chen X.-Y."/>
        </authorList>
    </citation>
    <scope>NUCLEOTIDE SEQUENCE [LARGE SCALE GENOMIC DNA]</scope>
    <source>
        <strain evidence="2 3">NY5</strain>
    </source>
</reference>
<dbReference type="EMBL" id="VTUX01000007">
    <property type="protein sequence ID" value="KAA1189443.1"/>
    <property type="molecule type" value="Genomic_DNA"/>
</dbReference>
<dbReference type="Proteomes" id="UP000323708">
    <property type="component" value="Unassembled WGS sequence"/>
</dbReference>
<sequence>MVKQLVQCRGLAKRVISALCCSLCMLLPSGAYAAGAPAQGEGYRGVGADAIYGNAARRFGHLEYVGFYASAQQHWEFTEELAPFTNLTWVSLYSADDIVARISAARDAGVKAVLSVQPHVFDRNFRKKPDYMASLAALQQRLLYEDLIDTVAMIYPVDEPLSHAASSNATSRRQMHAELAEINEAIAALFPGKPVGVILHYSEIFRDSFSIPEGYDWIGFDCYYSLWDCDGKPMTAYYSRLLDYMNPEQRLMAVPETWVRHRDFERRNLESRSMYEERKQRMVANLQKRLLHHYEIALSDPRFVAFIPFLWSMEEQLGQPENSGFGVDRFAENFPQGGEEFVESLLAIARQIKSGKYRYPSLKLGQTERHYFRPRNHYEGEILAVSENGLVSAWGRNTALPHKSLRMQTVVDVGGQAIYTSRRQRSFILDDGLPASWPWPSTLGVHGYRHKIPAPVWHQLRHPDASVTVRVFGDRAPLNRYLELVAPAR</sequence>